<dbReference type="GO" id="GO:0005524">
    <property type="term" value="F:ATP binding"/>
    <property type="evidence" value="ECO:0007669"/>
    <property type="project" value="UniProtKB-KW"/>
</dbReference>
<dbReference type="Pfam" id="PF00270">
    <property type="entry name" value="DEAD"/>
    <property type="match status" value="1"/>
</dbReference>
<evidence type="ECO:0000256" key="7">
    <source>
        <dbReference type="ARBA" id="ARBA00034808"/>
    </source>
</evidence>
<dbReference type="PANTHER" id="PTHR13710:SF120">
    <property type="entry name" value="BIFUNCTIONAL 3'-5' EXONUCLEASE_ATP-DEPENDENT HELICASE WRN"/>
    <property type="match status" value="1"/>
</dbReference>
<protein>
    <recommendedName>
        <fullName evidence="7">DNA 3'-5' helicase</fullName>
        <ecNumber evidence="7">5.6.2.4</ecNumber>
    </recommendedName>
</protein>
<sequence>MGDEFGDSSFLDDFDVDAIVAAQSQPPPFAASAIPEAAISSSKARQVSPNQPVTKTPFSFSSTSSPTTTTMPSSNFKRVKSSDTANNSTQRVTDQAMKDALVQYFGFDRFRPGQMEVLKALLQDQKDVAVFWATGNGKSLCYQLPALITGKISIVVSPLISLMQDQVRKLNHSVAVAVDGGGANNKKIATYLGSAQKDPYEEQRALQGDYLFVYLTPEKLLSSSFLDSLQNNLVSKHKIGLFAFDEAHCVSQWGHDFRPEYRQAGMALRQTIRQNIPVIALTATAVPSIQHDILDSLQLNQPLVEQQSLDRSNLQIGIHVKASSEASKSAMEELIQVLIQNSSSSSSTRSAPAASLSLSTIVYAPTKALVEELASYLAQRLATTTLATSKKFAGNSTTSLARPYHGGMDTSIRQQIHEDFLTGQLPVVVATTAFGMGIDKPDIRQVIHFGPPKNVEEYYQQIGRAGRDGKPSKVKMYYSPADFDKYLGDFYIGKLQGKAKINAVASTNALKKFCLDSQTCRRKGLLDFFQEKAPFGERCGTCDTCLAQTAYGSDATRDFGKLARFILCGITCLKQPAMTTLLSVLNAKTVEDYRYSRKVDGNHFKQVRESIVSEMKIKINDDLLKEVLLSLVSSNHVQTGIKKYSAGGFDRSSTFYTLSAKGNKALVATTESILLPVPKIIRQQEERQAKKRQELQEKLAKKGMHVPQDELEDVDGPTVRAYSTWFNSLERKEAQGQDVAIYDELLQLIESWRSHTAIQQRMAPAAVMAEHLMFSVAYMTSSLLPGCQVEVPALVAVGVRSSTVHELADILNDWVRRNKPHTQSTSSGADLIDLPMVPPVGLVKMPKWKFAVYKAAKKTGEPAWMSSYVRFMKDGETTQEIAMTKRNRPIQAVTVVGHLQDAIQLGYPMDLERLLPNSNAPTKQQWDRLEESIASRGLSVVGNPETSGVDGAKFLMTDCLRGIVGDELCDKTFKDRSPEEAEQIRFWMNHLKWYMCLKRVGFVPSFGNTSGGIQLAPDASEYTVPTTMDDDKAMTEKIGTNKWVLPVNST</sequence>
<evidence type="ECO:0000256" key="5">
    <source>
        <dbReference type="ARBA" id="ARBA00022840"/>
    </source>
</evidence>
<dbReference type="InterPro" id="IPR014001">
    <property type="entry name" value="Helicase_ATP-bd"/>
</dbReference>
<dbReference type="GO" id="GO:0000724">
    <property type="term" value="P:double-strand break repair via homologous recombination"/>
    <property type="evidence" value="ECO:0007669"/>
    <property type="project" value="TreeGrafter"/>
</dbReference>
<dbReference type="SMART" id="SM00487">
    <property type="entry name" value="DEXDc"/>
    <property type="match status" value="1"/>
</dbReference>
<dbReference type="Gene3D" id="3.40.50.300">
    <property type="entry name" value="P-loop containing nucleotide triphosphate hydrolases"/>
    <property type="match status" value="2"/>
</dbReference>
<comment type="catalytic activity">
    <reaction evidence="6">
        <text>Couples ATP hydrolysis with the unwinding of duplex DNA by translocating in the 3'-5' direction.</text>
        <dbReference type="EC" id="5.6.2.4"/>
    </reaction>
</comment>
<dbReference type="AlphaFoldDB" id="A0AAD2CW33"/>
<dbReference type="EMBL" id="CAKOGP040001113">
    <property type="protein sequence ID" value="CAJ1943667.1"/>
    <property type="molecule type" value="Genomic_DNA"/>
</dbReference>
<keyword evidence="3" id="KW-0378">Hydrolase</keyword>
<evidence type="ECO:0000256" key="6">
    <source>
        <dbReference type="ARBA" id="ARBA00034617"/>
    </source>
</evidence>
<feature type="domain" description="Helicase ATP-binding" evidence="9">
    <location>
        <begin position="119"/>
        <end position="303"/>
    </location>
</feature>
<proteinExistence type="inferred from homology"/>
<dbReference type="Proteomes" id="UP001295423">
    <property type="component" value="Unassembled WGS sequence"/>
</dbReference>
<dbReference type="InterPro" id="IPR001650">
    <property type="entry name" value="Helicase_C-like"/>
</dbReference>
<evidence type="ECO:0000256" key="1">
    <source>
        <dbReference type="ARBA" id="ARBA00005446"/>
    </source>
</evidence>
<gene>
    <name evidence="11" type="ORF">CYCCA115_LOCUS8556</name>
</gene>
<organism evidence="11 12">
    <name type="scientific">Cylindrotheca closterium</name>
    <dbReference type="NCBI Taxonomy" id="2856"/>
    <lineage>
        <taxon>Eukaryota</taxon>
        <taxon>Sar</taxon>
        <taxon>Stramenopiles</taxon>
        <taxon>Ochrophyta</taxon>
        <taxon>Bacillariophyta</taxon>
        <taxon>Bacillariophyceae</taxon>
        <taxon>Bacillariophycidae</taxon>
        <taxon>Bacillariales</taxon>
        <taxon>Bacillariaceae</taxon>
        <taxon>Cylindrotheca</taxon>
    </lineage>
</organism>
<dbReference type="GO" id="GO:0005634">
    <property type="term" value="C:nucleus"/>
    <property type="evidence" value="ECO:0007669"/>
    <property type="project" value="TreeGrafter"/>
</dbReference>
<dbReference type="InterPro" id="IPR027417">
    <property type="entry name" value="P-loop_NTPase"/>
</dbReference>
<name>A0AAD2CW33_9STRA</name>
<reference evidence="11" key="1">
    <citation type="submission" date="2023-08" db="EMBL/GenBank/DDBJ databases">
        <authorList>
            <person name="Audoor S."/>
            <person name="Bilcke G."/>
        </authorList>
    </citation>
    <scope>NUCLEOTIDE SEQUENCE</scope>
</reference>
<dbReference type="NCBIfam" id="TIGR00614">
    <property type="entry name" value="recQ_fam"/>
    <property type="match status" value="1"/>
</dbReference>
<feature type="compositionally biased region" description="Low complexity" evidence="8">
    <location>
        <begin position="32"/>
        <end position="44"/>
    </location>
</feature>
<evidence type="ECO:0000313" key="11">
    <source>
        <dbReference type="EMBL" id="CAJ1943667.1"/>
    </source>
</evidence>
<dbReference type="GO" id="GO:0016787">
    <property type="term" value="F:hydrolase activity"/>
    <property type="evidence" value="ECO:0007669"/>
    <property type="project" value="UniProtKB-KW"/>
</dbReference>
<dbReference type="SUPFAM" id="SSF52540">
    <property type="entry name" value="P-loop containing nucleoside triphosphate hydrolases"/>
    <property type="match status" value="1"/>
</dbReference>
<dbReference type="Pfam" id="PF16124">
    <property type="entry name" value="RecQ_Zn_bind"/>
    <property type="match status" value="1"/>
</dbReference>
<keyword evidence="2" id="KW-0547">Nucleotide-binding</keyword>
<evidence type="ECO:0000256" key="2">
    <source>
        <dbReference type="ARBA" id="ARBA00022741"/>
    </source>
</evidence>
<dbReference type="GO" id="GO:0005737">
    <property type="term" value="C:cytoplasm"/>
    <property type="evidence" value="ECO:0007669"/>
    <property type="project" value="TreeGrafter"/>
</dbReference>
<feature type="compositionally biased region" description="Low complexity" evidence="8">
    <location>
        <begin position="54"/>
        <end position="76"/>
    </location>
</feature>
<dbReference type="PROSITE" id="PS51194">
    <property type="entry name" value="HELICASE_CTER"/>
    <property type="match status" value="1"/>
</dbReference>
<dbReference type="GO" id="GO:0043138">
    <property type="term" value="F:3'-5' DNA helicase activity"/>
    <property type="evidence" value="ECO:0007669"/>
    <property type="project" value="UniProtKB-EC"/>
</dbReference>
<feature type="compositionally biased region" description="Polar residues" evidence="8">
    <location>
        <begin position="82"/>
        <end position="92"/>
    </location>
</feature>
<dbReference type="EC" id="5.6.2.4" evidence="7"/>
<dbReference type="PROSITE" id="PS51192">
    <property type="entry name" value="HELICASE_ATP_BIND_1"/>
    <property type="match status" value="1"/>
</dbReference>
<dbReference type="InterPro" id="IPR032284">
    <property type="entry name" value="RecQ_Zn-bd"/>
</dbReference>
<dbReference type="SMART" id="SM00490">
    <property type="entry name" value="HELICc"/>
    <property type="match status" value="1"/>
</dbReference>
<evidence type="ECO:0000313" key="12">
    <source>
        <dbReference type="Proteomes" id="UP001295423"/>
    </source>
</evidence>
<keyword evidence="4" id="KW-0347">Helicase</keyword>
<keyword evidence="5" id="KW-0067">ATP-binding</keyword>
<dbReference type="InterPro" id="IPR004589">
    <property type="entry name" value="DNA_helicase_ATP-dep_RecQ"/>
</dbReference>
<dbReference type="Pfam" id="PF00271">
    <property type="entry name" value="Helicase_C"/>
    <property type="match status" value="1"/>
</dbReference>
<comment type="similarity">
    <text evidence="1">Belongs to the helicase family. RecQ subfamily.</text>
</comment>
<accession>A0AAD2CW33</accession>
<evidence type="ECO:0000256" key="3">
    <source>
        <dbReference type="ARBA" id="ARBA00022801"/>
    </source>
</evidence>
<dbReference type="InterPro" id="IPR011545">
    <property type="entry name" value="DEAD/DEAH_box_helicase_dom"/>
</dbReference>
<dbReference type="GO" id="GO:0003676">
    <property type="term" value="F:nucleic acid binding"/>
    <property type="evidence" value="ECO:0007669"/>
    <property type="project" value="InterPro"/>
</dbReference>
<evidence type="ECO:0000259" key="9">
    <source>
        <dbReference type="PROSITE" id="PS51192"/>
    </source>
</evidence>
<comment type="caution">
    <text evidence="11">The sequence shown here is derived from an EMBL/GenBank/DDBJ whole genome shotgun (WGS) entry which is preliminary data.</text>
</comment>
<dbReference type="CDD" id="cd17920">
    <property type="entry name" value="DEXHc_RecQ"/>
    <property type="match status" value="1"/>
</dbReference>
<evidence type="ECO:0000256" key="4">
    <source>
        <dbReference type="ARBA" id="ARBA00022806"/>
    </source>
</evidence>
<feature type="region of interest" description="Disordered" evidence="8">
    <location>
        <begin position="32"/>
        <end position="92"/>
    </location>
</feature>
<dbReference type="GO" id="GO:0009378">
    <property type="term" value="F:four-way junction helicase activity"/>
    <property type="evidence" value="ECO:0007669"/>
    <property type="project" value="TreeGrafter"/>
</dbReference>
<evidence type="ECO:0000259" key="10">
    <source>
        <dbReference type="PROSITE" id="PS51194"/>
    </source>
</evidence>
<evidence type="ECO:0000256" key="8">
    <source>
        <dbReference type="SAM" id="MobiDB-lite"/>
    </source>
</evidence>
<dbReference type="PANTHER" id="PTHR13710">
    <property type="entry name" value="DNA HELICASE RECQ FAMILY MEMBER"/>
    <property type="match status" value="1"/>
</dbReference>
<feature type="domain" description="Helicase C-terminal" evidence="10">
    <location>
        <begin position="350"/>
        <end position="511"/>
    </location>
</feature>
<dbReference type="GO" id="GO:0005694">
    <property type="term" value="C:chromosome"/>
    <property type="evidence" value="ECO:0007669"/>
    <property type="project" value="TreeGrafter"/>
</dbReference>
<keyword evidence="12" id="KW-1185">Reference proteome</keyword>